<dbReference type="SUPFAM" id="SSF111469">
    <property type="entry name" value="Geminin coiled-coil domain"/>
    <property type="match status" value="1"/>
</dbReference>
<dbReference type="AlphaFoldDB" id="A0ABD0WTG4"/>
<evidence type="ECO:0000256" key="12">
    <source>
        <dbReference type="ARBA" id="ARBA00033197"/>
    </source>
</evidence>
<gene>
    <name evidence="14" type="ORF">UPYG_G00191010</name>
</gene>
<evidence type="ECO:0000256" key="9">
    <source>
        <dbReference type="ARBA" id="ARBA00023242"/>
    </source>
</evidence>
<dbReference type="Pfam" id="PF07412">
    <property type="entry name" value="Geminin"/>
    <property type="match status" value="1"/>
</dbReference>
<feature type="compositionally biased region" description="Polar residues" evidence="13">
    <location>
        <begin position="140"/>
        <end position="149"/>
    </location>
</feature>
<keyword evidence="4" id="KW-0970">Cilium biogenesis/degradation</keyword>
<accession>A0ABD0WTG4</accession>
<evidence type="ECO:0000256" key="2">
    <source>
        <dbReference type="ARBA" id="ARBA00007979"/>
    </source>
</evidence>
<evidence type="ECO:0000313" key="15">
    <source>
        <dbReference type="Proteomes" id="UP001557470"/>
    </source>
</evidence>
<protein>
    <recommendedName>
        <fullName evidence="3">Multicilin</fullName>
    </recommendedName>
    <alternativeName>
        <fullName evidence="11">Multiciliate differentiation and DNA synthesis-associated cell cycle protein</fullName>
    </alternativeName>
    <alternativeName>
        <fullName evidence="12">Protein Idas</fullName>
    </alternativeName>
</protein>
<evidence type="ECO:0000256" key="6">
    <source>
        <dbReference type="ARBA" id="ARBA00023054"/>
    </source>
</evidence>
<keyword evidence="9" id="KW-0539">Nucleus</keyword>
<keyword evidence="6" id="KW-0175">Coiled coil</keyword>
<evidence type="ECO:0000256" key="1">
    <source>
        <dbReference type="ARBA" id="ARBA00004123"/>
    </source>
</evidence>
<evidence type="ECO:0000256" key="8">
    <source>
        <dbReference type="ARBA" id="ARBA00023163"/>
    </source>
</evidence>
<evidence type="ECO:0000256" key="5">
    <source>
        <dbReference type="ARBA" id="ARBA00023015"/>
    </source>
</evidence>
<dbReference type="Gene3D" id="1.20.5.1180">
    <property type="entry name" value="Geminin coiled-coil domain"/>
    <property type="match status" value="1"/>
</dbReference>
<comment type="subcellular location">
    <subcellularLocation>
        <location evidence="1">Nucleus</location>
    </subcellularLocation>
</comment>
<reference evidence="14 15" key="1">
    <citation type="submission" date="2024-06" db="EMBL/GenBank/DDBJ databases">
        <authorList>
            <person name="Pan Q."/>
            <person name="Wen M."/>
            <person name="Jouanno E."/>
            <person name="Zahm M."/>
            <person name="Klopp C."/>
            <person name="Cabau C."/>
            <person name="Louis A."/>
            <person name="Berthelot C."/>
            <person name="Parey E."/>
            <person name="Roest Crollius H."/>
            <person name="Montfort J."/>
            <person name="Robinson-Rechavi M."/>
            <person name="Bouchez O."/>
            <person name="Lampietro C."/>
            <person name="Lopez Roques C."/>
            <person name="Donnadieu C."/>
            <person name="Postlethwait J."/>
            <person name="Bobe J."/>
            <person name="Verreycken H."/>
            <person name="Guiguen Y."/>
        </authorList>
    </citation>
    <scope>NUCLEOTIDE SEQUENCE [LARGE SCALE GENOMIC DNA]</scope>
    <source>
        <strain evidence="14">Up_M1</strain>
        <tissue evidence="14">Testis</tissue>
    </source>
</reference>
<dbReference type="Proteomes" id="UP001557470">
    <property type="component" value="Unassembled WGS sequence"/>
</dbReference>
<proteinExistence type="inferred from homology"/>
<evidence type="ECO:0000256" key="3">
    <source>
        <dbReference type="ARBA" id="ARBA00018222"/>
    </source>
</evidence>
<keyword evidence="10" id="KW-0131">Cell cycle</keyword>
<evidence type="ECO:0000313" key="14">
    <source>
        <dbReference type="EMBL" id="KAL0979875.1"/>
    </source>
</evidence>
<evidence type="ECO:0000256" key="7">
    <source>
        <dbReference type="ARBA" id="ARBA00023159"/>
    </source>
</evidence>
<feature type="region of interest" description="Disordered" evidence="13">
    <location>
        <begin position="129"/>
        <end position="152"/>
    </location>
</feature>
<keyword evidence="8" id="KW-0804">Transcription</keyword>
<organism evidence="14 15">
    <name type="scientific">Umbra pygmaea</name>
    <name type="common">Eastern mudminnow</name>
    <dbReference type="NCBI Taxonomy" id="75934"/>
    <lineage>
        <taxon>Eukaryota</taxon>
        <taxon>Metazoa</taxon>
        <taxon>Chordata</taxon>
        <taxon>Craniata</taxon>
        <taxon>Vertebrata</taxon>
        <taxon>Euteleostomi</taxon>
        <taxon>Actinopterygii</taxon>
        <taxon>Neopterygii</taxon>
        <taxon>Teleostei</taxon>
        <taxon>Protacanthopterygii</taxon>
        <taxon>Esociformes</taxon>
        <taxon>Umbridae</taxon>
        <taxon>Umbra</taxon>
    </lineage>
</organism>
<sequence length="367" mass="40952">MHRGRKAFGFVCSNTDNIQDRRPLTDGKGRTRLPRCSSPVSVYVDRIPCIVEDAFATIAWDDLEDCASLIKRDSDSLGSQVNDSEEDEQDFGEYALDFIAESPATLENSLSPASLVAFQGCFIPPLTPERELSSGDQDKSYSPSDTALSQRHPENETLWRGMAQHHTRVLGHALETNSQLHLSVNKRNEEINVLQHDNVQLRELANKAKHLASILDKLMTVREPPIPHSDVTHTLTSPCKRQRLDLDDNCDDTSPPGSVEDILRDVSERCNAVLHHSTAQAPCPQDSQPERIMMFGQFSGIQTSRTTGGTVVSMEATEEGVSNNDSSFRTSIREHCTIRTQAFPHGHAFTSRTNQGGFRFRWVPSQR</sequence>
<name>A0ABD0WTG4_UMBPY</name>
<evidence type="ECO:0000256" key="11">
    <source>
        <dbReference type="ARBA" id="ARBA00031136"/>
    </source>
</evidence>
<dbReference type="CDD" id="cd22590">
    <property type="entry name" value="McIdas_CC"/>
    <property type="match status" value="1"/>
</dbReference>
<keyword evidence="7" id="KW-0010">Activator</keyword>
<evidence type="ECO:0000256" key="10">
    <source>
        <dbReference type="ARBA" id="ARBA00023306"/>
    </source>
</evidence>
<dbReference type="GO" id="GO:0005634">
    <property type="term" value="C:nucleus"/>
    <property type="evidence" value="ECO:0007669"/>
    <property type="project" value="UniProtKB-SubCell"/>
</dbReference>
<feature type="compositionally biased region" description="Basic and acidic residues" evidence="13">
    <location>
        <begin position="129"/>
        <end position="139"/>
    </location>
</feature>
<comment type="caution">
    <text evidence="14">The sequence shown here is derived from an EMBL/GenBank/DDBJ whole genome shotgun (WGS) entry which is preliminary data.</text>
</comment>
<dbReference type="InterPro" id="IPR022786">
    <property type="entry name" value="Geminin/Multicilin"/>
</dbReference>
<keyword evidence="15" id="KW-1185">Reference proteome</keyword>
<evidence type="ECO:0000256" key="4">
    <source>
        <dbReference type="ARBA" id="ARBA00022794"/>
    </source>
</evidence>
<evidence type="ECO:0000256" key="13">
    <source>
        <dbReference type="SAM" id="MobiDB-lite"/>
    </source>
</evidence>
<comment type="similarity">
    <text evidence="2">Belongs to the geminin family.</text>
</comment>
<dbReference type="PANTHER" id="PTHR13372">
    <property type="entry name" value="GEMININ"/>
    <property type="match status" value="1"/>
</dbReference>
<dbReference type="GO" id="GO:0030030">
    <property type="term" value="P:cell projection organization"/>
    <property type="evidence" value="ECO:0007669"/>
    <property type="project" value="UniProtKB-KW"/>
</dbReference>
<keyword evidence="5" id="KW-0805">Transcription regulation</keyword>
<dbReference type="PANTHER" id="PTHR13372:SF3">
    <property type="entry name" value="MULTICILIN"/>
    <property type="match status" value="1"/>
</dbReference>
<dbReference type="EMBL" id="JAGEUA010000005">
    <property type="protein sequence ID" value="KAL0979875.1"/>
    <property type="molecule type" value="Genomic_DNA"/>
</dbReference>